<dbReference type="InterPro" id="IPR014001">
    <property type="entry name" value="Helicase_ATP-bd"/>
</dbReference>
<evidence type="ECO:0000256" key="5">
    <source>
        <dbReference type="SAM" id="Coils"/>
    </source>
</evidence>
<dbReference type="RefSeq" id="WP_104386405.1">
    <property type="nucleotide sequence ID" value="NZ_PGEM01000021.1"/>
</dbReference>
<feature type="coiled-coil region" evidence="5">
    <location>
        <begin position="979"/>
        <end position="1010"/>
    </location>
</feature>
<dbReference type="PANTHER" id="PTHR45766:SF6">
    <property type="entry name" value="SWI_SNF-RELATED MATRIX-ASSOCIATED ACTIN-DEPENDENT REGULATOR OF CHROMATIN SUBFAMILY A-LIKE PROTEIN 1"/>
    <property type="match status" value="1"/>
</dbReference>
<dbReference type="SUPFAM" id="SSF52540">
    <property type="entry name" value="P-loop containing nucleoside triphosphate hydrolases"/>
    <property type="match status" value="2"/>
</dbReference>
<organism evidence="8 9">
    <name type="scientific">Cuspidothrix issatschenkoi CHARLIE-1</name>
    <dbReference type="NCBI Taxonomy" id="2052836"/>
    <lineage>
        <taxon>Bacteria</taxon>
        <taxon>Bacillati</taxon>
        <taxon>Cyanobacteriota</taxon>
        <taxon>Cyanophyceae</taxon>
        <taxon>Nostocales</taxon>
        <taxon>Aphanizomenonaceae</taxon>
        <taxon>Cuspidothrix</taxon>
    </lineage>
</organism>
<keyword evidence="9" id="KW-1185">Reference proteome</keyword>
<keyword evidence="2" id="KW-0378">Hydrolase</keyword>
<dbReference type="PROSITE" id="PS51192">
    <property type="entry name" value="HELICASE_ATP_BIND_1"/>
    <property type="match status" value="1"/>
</dbReference>
<dbReference type="PANTHER" id="PTHR45766">
    <property type="entry name" value="DNA ANNEALING HELICASE AND ENDONUCLEASE ZRANB3 FAMILY MEMBER"/>
    <property type="match status" value="1"/>
</dbReference>
<evidence type="ECO:0000256" key="1">
    <source>
        <dbReference type="ARBA" id="ARBA00022741"/>
    </source>
</evidence>
<dbReference type="Pfam" id="PF00176">
    <property type="entry name" value="SNF2-rel_dom"/>
    <property type="match status" value="1"/>
</dbReference>
<evidence type="ECO:0000259" key="7">
    <source>
        <dbReference type="PROSITE" id="PS51194"/>
    </source>
</evidence>
<dbReference type="Pfam" id="PF00271">
    <property type="entry name" value="Helicase_C"/>
    <property type="match status" value="1"/>
</dbReference>
<reference evidence="8 9" key="1">
    <citation type="submission" date="2018-02" db="EMBL/GenBank/DDBJ databases">
        <title>Discovery of a pederin family compound in a non-symbiotic bloom-forming cyanobacterium.</title>
        <authorList>
            <person name="Kust A."/>
            <person name="Mares J."/>
            <person name="Jokela J."/>
            <person name="Urajova P."/>
            <person name="Hajek J."/>
            <person name="Saurav K."/>
            <person name="Voracova K."/>
            <person name="Fewer D.P."/>
            <person name="Haapaniemi E."/>
            <person name="Permi P."/>
            <person name="Rehakova K."/>
            <person name="Sivonen K."/>
            <person name="Hrouzek P."/>
        </authorList>
    </citation>
    <scope>NUCLEOTIDE SEQUENCE [LARGE SCALE GENOMIC DNA]</scope>
    <source>
        <strain evidence="8 9">CHARLIE-1</strain>
    </source>
</reference>
<dbReference type="AlphaFoldDB" id="A0A2S6CYG5"/>
<keyword evidence="1" id="KW-0547">Nucleotide-binding</keyword>
<dbReference type="GO" id="GO:0016787">
    <property type="term" value="F:hydrolase activity"/>
    <property type="evidence" value="ECO:0007669"/>
    <property type="project" value="UniProtKB-KW"/>
</dbReference>
<dbReference type="SMART" id="SM00487">
    <property type="entry name" value="DEXDc"/>
    <property type="match status" value="1"/>
</dbReference>
<sequence length="1165" mass="133931">MKLDQLKANVIVRGSIFPEPVQVLVVVPMGDSIKLIGTGINTNHTYQSILNAQQLEQLESSPEKEPFDGNAQYFRFGVEALRLGLAYEYDPYFALAIARVDPLPHQLEAVYEYFLKQPRIRFLLADDPGAGKTIMAGLLIKELKIRGLVKRTLIITPANLTFQWQRELKDKFREEFEVVRGDVLRANYGSNPWQEKNQVITSVSWVSRIEDAKDSLLRSNWDLIIVDEAHKMSAYSSDNKTLAYKLGEELSKITDHYLLMTATPHKGDPKNFCLFLELLDRDVYGDVSSLEEAMKRNNAPFYLRRTKEALVTFPEETGNVKKLFTNRKVETIEFQIDAEELEFYNALTDYVKDQSIKASSDDTARGRALGFTMAMLQRRFASSIYAVRRSLERMRDKRQRILEDPESYRQEQINKKLPENFDELTEIEQQKIIGDLEGVVASVDPIALKREILQLNELISQALILEKREIESKLVKLKEVIIQEGIFADPKMKMLIFSEHKDTLDYLVGKLKEWGLTVTQIHGGMKIGDRDTPHTRIYSEREFREDCQVLVATEAAGEGINLQFCWFMINYDIPWNPVRLEQRMGRIHRYGQDKDCLIFNFVAINTSEGKVLWNLFERIRAIEMDLDPERTGKVFNVLGDIFPANQLERMMRDMYAHNLTESVILNRIVEQVDTERFRKISDSALEGLAKRELNLSQIIGKSAEAKERRLVPEVIHDFFVQAAHIAGIHPKETAKGKKIYRIGRVPRTLWGTGDRLENRFGKLGREYKKITFDKNILTDDPTLEWVTPGHPLFECVRDEVSAQVQEDLCRGAIFFDLHRKSPARLDIFSSAITDGRGRKLHERLYVVQTELDGTMTVRQPTLFLDLLPAKSVESTIQHHTSTLSGDRQGKAGDNGNLVSYLPDDSNLPSREQVEQALIEQELNSFLTEIRTQRQREVETISNHIEISLNVIIDKVQIQFIELLQLKESGSKEQGLDGRIKQLEDRLFELNGRLEQRREELQQEASCAITDIHHYGRAWVLPHPERSSPEIAPMVSNDEIEKTAIQTVIEHEKARGWQVVSVEKENRGFDLISRQIDSGDPLKASAVRFIEVKGRANVGEVALTTNEYKTAERLKRDYWLYVVFNCASSPEVHTIQDPVRLGWEALIKIEHYHVDANTILNHDDKV</sequence>
<dbReference type="Proteomes" id="UP000239589">
    <property type="component" value="Unassembled WGS sequence"/>
</dbReference>
<name>A0A2S6CYG5_9CYAN</name>
<dbReference type="InterPro" id="IPR000330">
    <property type="entry name" value="SNF2_N"/>
</dbReference>
<dbReference type="GO" id="GO:0004386">
    <property type="term" value="F:helicase activity"/>
    <property type="evidence" value="ECO:0007669"/>
    <property type="project" value="UniProtKB-KW"/>
</dbReference>
<keyword evidence="5" id="KW-0175">Coiled coil</keyword>
<dbReference type="Gene3D" id="3.40.50.10810">
    <property type="entry name" value="Tandem AAA-ATPase domain"/>
    <property type="match status" value="1"/>
</dbReference>
<keyword evidence="4" id="KW-0067">ATP-binding</keyword>
<keyword evidence="3 8" id="KW-0347">Helicase</keyword>
<evidence type="ECO:0000313" key="8">
    <source>
        <dbReference type="EMBL" id="PPJ64762.1"/>
    </source>
</evidence>
<evidence type="ECO:0000256" key="3">
    <source>
        <dbReference type="ARBA" id="ARBA00022806"/>
    </source>
</evidence>
<dbReference type="InterPro" id="IPR024975">
    <property type="entry name" value="NOV_C"/>
</dbReference>
<dbReference type="Pfam" id="PF13020">
    <property type="entry name" value="NOV_C"/>
    <property type="match status" value="1"/>
</dbReference>
<gene>
    <name evidence="8" type="ORF">CUN59_02805</name>
</gene>
<dbReference type="InterPro" id="IPR057342">
    <property type="entry name" value="DEXDc_RapA"/>
</dbReference>
<evidence type="ECO:0000313" key="9">
    <source>
        <dbReference type="Proteomes" id="UP000239589"/>
    </source>
</evidence>
<dbReference type="InterPro" id="IPR001650">
    <property type="entry name" value="Helicase_C-like"/>
</dbReference>
<proteinExistence type="predicted"/>
<evidence type="ECO:0000259" key="6">
    <source>
        <dbReference type="PROSITE" id="PS51192"/>
    </source>
</evidence>
<evidence type="ECO:0000256" key="2">
    <source>
        <dbReference type="ARBA" id="ARBA00022801"/>
    </source>
</evidence>
<dbReference type="InterPro" id="IPR027417">
    <property type="entry name" value="P-loop_NTPase"/>
</dbReference>
<dbReference type="CDD" id="cd18011">
    <property type="entry name" value="DEXDc_RapA"/>
    <property type="match status" value="1"/>
</dbReference>
<dbReference type="PROSITE" id="PS51194">
    <property type="entry name" value="HELICASE_CTER"/>
    <property type="match status" value="1"/>
</dbReference>
<feature type="domain" description="Helicase ATP-binding" evidence="6">
    <location>
        <begin position="113"/>
        <end position="282"/>
    </location>
</feature>
<dbReference type="EMBL" id="PGEM01000021">
    <property type="protein sequence ID" value="PPJ64762.1"/>
    <property type="molecule type" value="Genomic_DNA"/>
</dbReference>
<dbReference type="Gene3D" id="3.40.50.300">
    <property type="entry name" value="P-loop containing nucleotide triphosphate hydrolases"/>
    <property type="match status" value="1"/>
</dbReference>
<dbReference type="GO" id="GO:0005524">
    <property type="term" value="F:ATP binding"/>
    <property type="evidence" value="ECO:0007669"/>
    <property type="project" value="UniProtKB-KW"/>
</dbReference>
<dbReference type="CDD" id="cd18793">
    <property type="entry name" value="SF2_C_SNF"/>
    <property type="match status" value="1"/>
</dbReference>
<comment type="caution">
    <text evidence="8">The sequence shown here is derived from an EMBL/GenBank/DDBJ whole genome shotgun (WGS) entry which is preliminary data.</text>
</comment>
<feature type="domain" description="Helicase C-terminal" evidence="7">
    <location>
        <begin position="469"/>
        <end position="627"/>
    </location>
</feature>
<protein>
    <submittedName>
        <fullName evidence="8">Helicase</fullName>
    </submittedName>
</protein>
<dbReference type="InterPro" id="IPR049730">
    <property type="entry name" value="SNF2/RAD54-like_C"/>
</dbReference>
<dbReference type="InterPro" id="IPR038718">
    <property type="entry name" value="SNF2-like_sf"/>
</dbReference>
<dbReference type="OrthoDB" id="9814088at2"/>
<accession>A0A2S6CYG5</accession>
<evidence type="ECO:0000256" key="4">
    <source>
        <dbReference type="ARBA" id="ARBA00022840"/>
    </source>
</evidence>
<dbReference type="SMART" id="SM00490">
    <property type="entry name" value="HELICc"/>
    <property type="match status" value="1"/>
</dbReference>